<accession>A0AAV9G8F9</accession>
<organism evidence="3 4">
    <name type="scientific">Podospora aff. communis PSN243</name>
    <dbReference type="NCBI Taxonomy" id="3040156"/>
    <lineage>
        <taxon>Eukaryota</taxon>
        <taxon>Fungi</taxon>
        <taxon>Dikarya</taxon>
        <taxon>Ascomycota</taxon>
        <taxon>Pezizomycotina</taxon>
        <taxon>Sordariomycetes</taxon>
        <taxon>Sordariomycetidae</taxon>
        <taxon>Sordariales</taxon>
        <taxon>Podosporaceae</taxon>
        <taxon>Podospora</taxon>
    </lineage>
</organism>
<protein>
    <submittedName>
        <fullName evidence="3">HET-domain-containing protein</fullName>
    </submittedName>
</protein>
<reference evidence="3" key="2">
    <citation type="submission" date="2023-05" db="EMBL/GenBank/DDBJ databases">
        <authorList>
            <consortium name="Lawrence Berkeley National Laboratory"/>
            <person name="Steindorff A."/>
            <person name="Hensen N."/>
            <person name="Bonometti L."/>
            <person name="Westerberg I."/>
            <person name="Brannstrom I.O."/>
            <person name="Guillou S."/>
            <person name="Cros-Aarteil S."/>
            <person name="Calhoun S."/>
            <person name="Haridas S."/>
            <person name="Kuo A."/>
            <person name="Mondo S."/>
            <person name="Pangilinan J."/>
            <person name="Riley R."/>
            <person name="Labutti K."/>
            <person name="Andreopoulos B."/>
            <person name="Lipzen A."/>
            <person name="Chen C."/>
            <person name="Yanf M."/>
            <person name="Daum C."/>
            <person name="Ng V."/>
            <person name="Clum A."/>
            <person name="Ohm R."/>
            <person name="Martin F."/>
            <person name="Silar P."/>
            <person name="Natvig D."/>
            <person name="Lalanne C."/>
            <person name="Gautier V."/>
            <person name="Ament-Velasquez S.L."/>
            <person name="Kruys A."/>
            <person name="Hutchinson M.I."/>
            <person name="Powell A.J."/>
            <person name="Barry K."/>
            <person name="Miller A.N."/>
            <person name="Grigoriev I.V."/>
            <person name="Debuchy R."/>
            <person name="Gladieux P."/>
            <person name="Thoren M.H."/>
            <person name="Johannesson H."/>
        </authorList>
    </citation>
    <scope>NUCLEOTIDE SEQUENCE</scope>
    <source>
        <strain evidence="3">PSN243</strain>
    </source>
</reference>
<feature type="domain" description="Heterokaryon incompatibility" evidence="1">
    <location>
        <begin position="23"/>
        <end position="147"/>
    </location>
</feature>
<name>A0AAV9G8F9_9PEZI</name>
<sequence length="426" mass="47989">MRLINTTTLKLEGPFFGAHLPQYAILSHTWGDEELCLQDMADLSSRENNRARALQDGYDHVWIDTVCIDKTSSAELSEAINSMYEWYAKSTVCYAFLEDFSFQDASLGDAHSDDTSSENSESLRLPSALYFQLSQCRWFTRGWTLQELIAPKRIVFFDKDWIEFGDRSDLTDDISAITGIDVVTLAGFSPRRQSVAYRMSWASRRTTTRPEDLAYCLLGVFGVNMPMLYGEGGERAFIRLQEEILRKSDDTSIFAWSAGTSWSTDVESGYWSLLAPSPSFFEGTFDVSASRQRDGDAVPSISITNRGISLRTRIHVTEPVLSSYHNISAARDSRAKLWRRPFHRGIQGYPHGRQPTLPEPRTRSLMREVLPGGRGGEISRLLRVPRRQAFDGLNTALSFFFSVSIPNIPHVNVHSTFSSGNTCKPG</sequence>
<evidence type="ECO:0000259" key="2">
    <source>
        <dbReference type="Pfam" id="PF26640"/>
    </source>
</evidence>
<dbReference type="EMBL" id="MU865986">
    <property type="protein sequence ID" value="KAK4443821.1"/>
    <property type="molecule type" value="Genomic_DNA"/>
</dbReference>
<dbReference type="Proteomes" id="UP001321760">
    <property type="component" value="Unassembled WGS sequence"/>
</dbReference>
<dbReference type="PANTHER" id="PTHR10622:SF10">
    <property type="entry name" value="HET DOMAIN-CONTAINING PROTEIN"/>
    <property type="match status" value="1"/>
</dbReference>
<dbReference type="Pfam" id="PF26640">
    <property type="entry name" value="DUF8212"/>
    <property type="match status" value="1"/>
</dbReference>
<feature type="domain" description="DUF8212" evidence="2">
    <location>
        <begin position="235"/>
        <end position="261"/>
    </location>
</feature>
<reference evidence="3" key="1">
    <citation type="journal article" date="2023" name="Mol. Phylogenet. Evol.">
        <title>Genome-scale phylogeny and comparative genomics of the fungal order Sordariales.</title>
        <authorList>
            <person name="Hensen N."/>
            <person name="Bonometti L."/>
            <person name="Westerberg I."/>
            <person name="Brannstrom I.O."/>
            <person name="Guillou S."/>
            <person name="Cros-Aarteil S."/>
            <person name="Calhoun S."/>
            <person name="Haridas S."/>
            <person name="Kuo A."/>
            <person name="Mondo S."/>
            <person name="Pangilinan J."/>
            <person name="Riley R."/>
            <person name="LaButti K."/>
            <person name="Andreopoulos B."/>
            <person name="Lipzen A."/>
            <person name="Chen C."/>
            <person name="Yan M."/>
            <person name="Daum C."/>
            <person name="Ng V."/>
            <person name="Clum A."/>
            <person name="Steindorff A."/>
            <person name="Ohm R.A."/>
            <person name="Martin F."/>
            <person name="Silar P."/>
            <person name="Natvig D.O."/>
            <person name="Lalanne C."/>
            <person name="Gautier V."/>
            <person name="Ament-Velasquez S.L."/>
            <person name="Kruys A."/>
            <person name="Hutchinson M.I."/>
            <person name="Powell A.J."/>
            <person name="Barry K."/>
            <person name="Miller A.N."/>
            <person name="Grigoriev I.V."/>
            <person name="Debuchy R."/>
            <person name="Gladieux P."/>
            <person name="Hiltunen Thoren M."/>
            <person name="Johannesson H."/>
        </authorList>
    </citation>
    <scope>NUCLEOTIDE SEQUENCE</scope>
    <source>
        <strain evidence="3">PSN243</strain>
    </source>
</reference>
<gene>
    <name evidence="3" type="ORF">QBC34DRAFT_476404</name>
</gene>
<dbReference type="PANTHER" id="PTHR10622">
    <property type="entry name" value="HET DOMAIN-CONTAINING PROTEIN"/>
    <property type="match status" value="1"/>
</dbReference>
<keyword evidence="4" id="KW-1185">Reference proteome</keyword>
<comment type="caution">
    <text evidence="3">The sequence shown here is derived from an EMBL/GenBank/DDBJ whole genome shotgun (WGS) entry which is preliminary data.</text>
</comment>
<evidence type="ECO:0000313" key="3">
    <source>
        <dbReference type="EMBL" id="KAK4443821.1"/>
    </source>
</evidence>
<dbReference type="InterPro" id="IPR058525">
    <property type="entry name" value="DUF8212"/>
</dbReference>
<evidence type="ECO:0000259" key="1">
    <source>
        <dbReference type="Pfam" id="PF06985"/>
    </source>
</evidence>
<dbReference type="AlphaFoldDB" id="A0AAV9G8F9"/>
<proteinExistence type="predicted"/>
<dbReference type="Pfam" id="PF06985">
    <property type="entry name" value="HET"/>
    <property type="match status" value="1"/>
</dbReference>
<dbReference type="InterPro" id="IPR010730">
    <property type="entry name" value="HET"/>
</dbReference>
<evidence type="ECO:0000313" key="4">
    <source>
        <dbReference type="Proteomes" id="UP001321760"/>
    </source>
</evidence>